<dbReference type="InterPro" id="IPR040255">
    <property type="entry name" value="Non-specific_endonuclease"/>
</dbReference>
<evidence type="ECO:0000256" key="10">
    <source>
        <dbReference type="RuleBase" id="RU366055"/>
    </source>
</evidence>
<reference evidence="14 15" key="1">
    <citation type="submission" date="2007-01" db="EMBL/GenBank/DDBJ databases">
        <authorList>
            <person name="Haygood M."/>
            <person name="Podell S."/>
            <person name="Anderson C."/>
            <person name="Hopkinson B."/>
            <person name="Roe K."/>
            <person name="Barbeau K."/>
            <person name="Gaasterland T."/>
            <person name="Ferriera S."/>
            <person name="Johnson J."/>
            <person name="Kravitz S."/>
            <person name="Beeson K."/>
            <person name="Sutton G."/>
            <person name="Rogers Y.-H."/>
            <person name="Friedman R."/>
            <person name="Frazier M."/>
            <person name="Venter J.C."/>
        </authorList>
    </citation>
    <scope>NUCLEOTIDE SEQUENCE [LARGE SCALE GENOMIC DNA]</scope>
    <source>
        <strain evidence="14 15">ATCC 23134</strain>
    </source>
</reference>
<evidence type="ECO:0000259" key="13">
    <source>
        <dbReference type="SMART" id="SM00892"/>
    </source>
</evidence>
<evidence type="ECO:0000256" key="5">
    <source>
        <dbReference type="ARBA" id="ARBA00022759"/>
    </source>
</evidence>
<dbReference type="CDD" id="cd00091">
    <property type="entry name" value="NUC"/>
    <property type="match status" value="1"/>
</dbReference>
<dbReference type="EC" id="3.1.30.-" evidence="10"/>
<dbReference type="PANTHER" id="PTHR13966:SF5">
    <property type="entry name" value="ENDONUCLEASE G, MITOCHONDRIAL"/>
    <property type="match status" value="1"/>
</dbReference>
<comment type="similarity">
    <text evidence="2 10">Belongs to the DNA/RNA non-specific endonuclease family.</text>
</comment>
<evidence type="ECO:0000256" key="1">
    <source>
        <dbReference type="ARBA" id="ARBA00001946"/>
    </source>
</evidence>
<keyword evidence="6 10" id="KW-0378">Hydrolase</keyword>
<comment type="cofactor">
    <cofactor evidence="1 10">
        <name>Mg(2+)</name>
        <dbReference type="ChEBI" id="CHEBI:18420"/>
    </cofactor>
</comment>
<feature type="non-terminal residue" evidence="14">
    <location>
        <position position="1"/>
    </location>
</feature>
<dbReference type="SUPFAM" id="SSF54060">
    <property type="entry name" value="His-Me finger endonucleases"/>
    <property type="match status" value="1"/>
</dbReference>
<dbReference type="EMBL" id="AAWS01000057">
    <property type="protein sequence ID" value="EAY24955.1"/>
    <property type="molecule type" value="Genomic_DNA"/>
</dbReference>
<evidence type="ECO:0000256" key="7">
    <source>
        <dbReference type="ARBA" id="ARBA00022842"/>
    </source>
</evidence>
<protein>
    <recommendedName>
        <fullName evidence="10">Endonuclease</fullName>
        <ecNumber evidence="10">3.1.30.-</ecNumber>
    </recommendedName>
</protein>
<feature type="domain" description="ENPP1-3/EXOG-like endonuclease/phosphodiesterase" evidence="12">
    <location>
        <begin position="64"/>
        <end position="258"/>
    </location>
</feature>
<dbReference type="GO" id="GO:0046872">
    <property type="term" value="F:metal ion binding"/>
    <property type="evidence" value="ECO:0007669"/>
    <property type="project" value="UniProtKB-KW"/>
</dbReference>
<keyword evidence="7" id="KW-0460">Magnesium</keyword>
<feature type="binding site" evidence="9">
    <location>
        <position position="156"/>
    </location>
    <ligand>
        <name>Mg(2+)</name>
        <dbReference type="ChEBI" id="CHEBI:18420"/>
        <note>catalytic</note>
    </ligand>
</feature>
<dbReference type="Gene3D" id="3.40.570.10">
    <property type="entry name" value="Extracellular Endonuclease, subunit A"/>
    <property type="match status" value="1"/>
</dbReference>
<proteinExistence type="inferred from homology"/>
<evidence type="ECO:0000256" key="11">
    <source>
        <dbReference type="SAM" id="MobiDB-lite"/>
    </source>
</evidence>
<organism evidence="14 15">
    <name type="scientific">Microscilla marina ATCC 23134</name>
    <dbReference type="NCBI Taxonomy" id="313606"/>
    <lineage>
        <taxon>Bacteria</taxon>
        <taxon>Pseudomonadati</taxon>
        <taxon>Bacteroidota</taxon>
        <taxon>Cytophagia</taxon>
        <taxon>Cytophagales</taxon>
        <taxon>Microscillaceae</taxon>
        <taxon>Microscilla</taxon>
    </lineage>
</organism>
<evidence type="ECO:0000256" key="9">
    <source>
        <dbReference type="PIRSR" id="PIRSR640255-2"/>
    </source>
</evidence>
<dbReference type="Proteomes" id="UP000004095">
    <property type="component" value="Unassembled WGS sequence"/>
</dbReference>
<keyword evidence="3 10" id="KW-0540">Nuclease</keyword>
<feature type="active site" description="Proton acceptor" evidence="8">
    <location>
        <position position="125"/>
    </location>
</feature>
<comment type="caution">
    <text evidence="14">The sequence shown here is derived from an EMBL/GenBank/DDBJ whole genome shotgun (WGS) entry which is preliminary data.</text>
</comment>
<feature type="domain" description="DNA/RNA non-specific endonuclease/pyrophosphatase/phosphodiesterase" evidence="13">
    <location>
        <begin position="63"/>
        <end position="258"/>
    </location>
</feature>
<dbReference type="GO" id="GO:0016787">
    <property type="term" value="F:hydrolase activity"/>
    <property type="evidence" value="ECO:0007669"/>
    <property type="project" value="UniProtKB-KW"/>
</dbReference>
<feature type="region of interest" description="Disordered" evidence="11">
    <location>
        <begin position="16"/>
        <end position="44"/>
    </location>
</feature>
<dbReference type="InterPro" id="IPR001604">
    <property type="entry name" value="Endo_G_ENPP1-like_dom"/>
</dbReference>
<dbReference type="InterPro" id="IPR020821">
    <property type="entry name" value="ENPP1-3/EXOG-like_nuc-like"/>
</dbReference>
<accession>A1ZX81</accession>
<dbReference type="AlphaFoldDB" id="A1ZX81"/>
<evidence type="ECO:0000313" key="14">
    <source>
        <dbReference type="EMBL" id="EAY24955.1"/>
    </source>
</evidence>
<keyword evidence="5 10" id="KW-0255">Endonuclease</keyword>
<keyword evidence="4 9" id="KW-0479">Metal-binding</keyword>
<gene>
    <name evidence="14" type="ORF">M23134_03669</name>
</gene>
<dbReference type="eggNOG" id="COG1864">
    <property type="taxonomic scope" value="Bacteria"/>
</dbReference>
<dbReference type="GO" id="GO:0004519">
    <property type="term" value="F:endonuclease activity"/>
    <property type="evidence" value="ECO:0007669"/>
    <property type="project" value="UniProtKB-UniRule"/>
</dbReference>
<dbReference type="GO" id="GO:0003676">
    <property type="term" value="F:nucleic acid binding"/>
    <property type="evidence" value="ECO:0007669"/>
    <property type="project" value="InterPro"/>
</dbReference>
<evidence type="ECO:0000256" key="4">
    <source>
        <dbReference type="ARBA" id="ARBA00022723"/>
    </source>
</evidence>
<evidence type="ECO:0000256" key="2">
    <source>
        <dbReference type="ARBA" id="ARBA00010052"/>
    </source>
</evidence>
<dbReference type="SMART" id="SM00892">
    <property type="entry name" value="Endonuclease_NS"/>
    <property type="match status" value="1"/>
</dbReference>
<dbReference type="Pfam" id="PF01223">
    <property type="entry name" value="Endonuclease_NS"/>
    <property type="match status" value="1"/>
</dbReference>
<dbReference type="PANTHER" id="PTHR13966">
    <property type="entry name" value="ENDONUCLEASE RELATED"/>
    <property type="match status" value="1"/>
</dbReference>
<dbReference type="InterPro" id="IPR044925">
    <property type="entry name" value="His-Me_finger_sf"/>
</dbReference>
<dbReference type="InterPro" id="IPR018524">
    <property type="entry name" value="DNA/RNA_endonuclease_AS"/>
</dbReference>
<dbReference type="SMART" id="SM00477">
    <property type="entry name" value="NUC"/>
    <property type="match status" value="1"/>
</dbReference>
<dbReference type="RefSeq" id="WP_002703672.1">
    <property type="nucleotide sequence ID" value="NZ_AAWS01000057.1"/>
</dbReference>
<dbReference type="InterPro" id="IPR044929">
    <property type="entry name" value="DNA/RNA_non-sp_Endonuclease_sf"/>
</dbReference>
<evidence type="ECO:0000256" key="8">
    <source>
        <dbReference type="PIRSR" id="PIRSR640255-1"/>
    </source>
</evidence>
<keyword evidence="15" id="KW-1185">Reference proteome</keyword>
<evidence type="ECO:0000259" key="12">
    <source>
        <dbReference type="SMART" id="SM00477"/>
    </source>
</evidence>
<evidence type="ECO:0000256" key="3">
    <source>
        <dbReference type="ARBA" id="ARBA00022722"/>
    </source>
</evidence>
<dbReference type="PROSITE" id="PS01070">
    <property type="entry name" value="NUCLEASE_NON_SPEC"/>
    <property type="match status" value="1"/>
</dbReference>
<feature type="compositionally biased region" description="Low complexity" evidence="11">
    <location>
        <begin position="24"/>
        <end position="43"/>
    </location>
</feature>
<evidence type="ECO:0000256" key="6">
    <source>
        <dbReference type="ARBA" id="ARBA00022801"/>
    </source>
</evidence>
<name>A1ZX81_MICM2</name>
<evidence type="ECO:0000313" key="15">
    <source>
        <dbReference type="Proteomes" id="UP000004095"/>
    </source>
</evidence>
<sequence>YLGGFKDMVDAAKNKEKGYTEEVNNNGTGNNNSQSDDSNTTTSVKDIKTESLEIPASSYKVTRHAHFALGYDERHEQAAWVAYKLEARETRGRAEREDRFIPDPSVTTRTARHSDYSGSGYDRGHLAPAADFKFSKKAMAESFYMSNMSPQKPRFNRGIWKSLEEQVREHVRKDKAYYIVTGPVLKGGRFRKIGRKTKVSVPKYYYKILLDLEEPEIKAIAFLMKNEGSDKPLSSFVVSIDKVEEITGIDFFPNLPDDLEKKLEASTSLKGWSFD</sequence>